<organism evidence="2 3">
    <name type="scientific">Trametes cubensis</name>
    <dbReference type="NCBI Taxonomy" id="1111947"/>
    <lineage>
        <taxon>Eukaryota</taxon>
        <taxon>Fungi</taxon>
        <taxon>Dikarya</taxon>
        <taxon>Basidiomycota</taxon>
        <taxon>Agaricomycotina</taxon>
        <taxon>Agaricomycetes</taxon>
        <taxon>Polyporales</taxon>
        <taxon>Polyporaceae</taxon>
        <taxon>Trametes</taxon>
    </lineage>
</organism>
<dbReference type="SUPFAM" id="SSF52047">
    <property type="entry name" value="RNI-like"/>
    <property type="match status" value="1"/>
</dbReference>
<evidence type="ECO:0000313" key="2">
    <source>
        <dbReference type="EMBL" id="KAJ8489339.1"/>
    </source>
</evidence>
<dbReference type="EMBL" id="JAPEVG010000050">
    <property type="protein sequence ID" value="KAJ8489339.1"/>
    <property type="molecule type" value="Genomic_DNA"/>
</dbReference>
<accession>A0AAD7XDF7</accession>
<reference evidence="2" key="1">
    <citation type="submission" date="2022-11" db="EMBL/GenBank/DDBJ databases">
        <title>Genome Sequence of Cubamyces cubensis.</title>
        <authorList>
            <person name="Buettner E."/>
        </authorList>
    </citation>
    <scope>NUCLEOTIDE SEQUENCE</scope>
    <source>
        <strain evidence="2">MPL-01</strain>
    </source>
</reference>
<dbReference type="SUPFAM" id="SSF81383">
    <property type="entry name" value="F-box domain"/>
    <property type="match status" value="1"/>
</dbReference>
<dbReference type="InterPro" id="IPR036047">
    <property type="entry name" value="F-box-like_dom_sf"/>
</dbReference>
<sequence>MAPASRLPPEILSEIFTFVAIDSYERRQRPQHPHIQPYQWLSVTYVCRAWREIALNTPRLWSHIVLNSSQIVPEVISRSKKAPLWITGTVANEGDPRLLMLDRLVEDPMRIKELHLTGPERLIQQLSAKWTTPAKALESIMLSSDLRCFEHAAFLPLNPLSNFFSGETPNLRRLELKRISLHWNNPLFCPSLRTLIVHSRYDPTPRLGELPQLLDALETMQSLETLYLNEAIPRLPDSAMHVPEPQRTVALPKLRSITLLSDALECANLLAHLSLPSNVRLSVTGRMERGVEDLVKVLNNQLTRSDPLRSALLAPVFSSQIQVKAWRSPLEGDLEIPQTPEADLELHLDAIPHARTLDTLVNESTFFSKLHYLQVQCIFRNWDWKMLFERTPELRTMGIICQPSERFFPALSIVSAEDTESGQPGVIPLPHLHTLEFTGVRFGCPHSDHESQFLVDLIDWLVLRCNYGVPILSLGINQCVNIGEEDIDRLREVVPEVDWDSEENFETNIPVQAWGGDFDVDAFMDDVFPDPEDIYDDDDDYDSDDLEFWMIPFG</sequence>
<dbReference type="Proteomes" id="UP001215151">
    <property type="component" value="Unassembled WGS sequence"/>
</dbReference>
<feature type="domain" description="F-box" evidence="1">
    <location>
        <begin position="5"/>
        <end position="66"/>
    </location>
</feature>
<dbReference type="Pfam" id="PF12937">
    <property type="entry name" value="F-box-like"/>
    <property type="match status" value="1"/>
</dbReference>
<name>A0AAD7XDF7_9APHY</name>
<gene>
    <name evidence="2" type="ORF">ONZ51_g2979</name>
</gene>
<dbReference type="AlphaFoldDB" id="A0AAD7XDF7"/>
<keyword evidence="3" id="KW-1185">Reference proteome</keyword>
<comment type="caution">
    <text evidence="2">The sequence shown here is derived from an EMBL/GenBank/DDBJ whole genome shotgun (WGS) entry which is preliminary data.</text>
</comment>
<evidence type="ECO:0000313" key="3">
    <source>
        <dbReference type="Proteomes" id="UP001215151"/>
    </source>
</evidence>
<dbReference type="InterPro" id="IPR001810">
    <property type="entry name" value="F-box_dom"/>
</dbReference>
<dbReference type="Gene3D" id="1.20.1280.50">
    <property type="match status" value="1"/>
</dbReference>
<proteinExistence type="predicted"/>
<protein>
    <recommendedName>
        <fullName evidence="1">F-box domain-containing protein</fullName>
    </recommendedName>
</protein>
<evidence type="ECO:0000259" key="1">
    <source>
        <dbReference type="Pfam" id="PF12937"/>
    </source>
</evidence>